<sequence length="134" mass="15220">MKQNTKISENMENAAENIVARVSNAIQHQKPNPEEQNKTSVLAKKLFGRQNTFHKIFGGGQCMSHDIHNLFIYNSCRYPEGIFVNIATSLGAQINQFLVYVQDVACERNLRQFLVVSIANQKHTKFLTNLIPSK</sequence>
<accession>A0A8J5G0M4</accession>
<dbReference type="EMBL" id="JACMSC010000013">
    <property type="protein sequence ID" value="KAG6493887.1"/>
    <property type="molecule type" value="Genomic_DNA"/>
</dbReference>
<organism evidence="1 2">
    <name type="scientific">Zingiber officinale</name>
    <name type="common">Ginger</name>
    <name type="synonym">Amomum zingiber</name>
    <dbReference type="NCBI Taxonomy" id="94328"/>
    <lineage>
        <taxon>Eukaryota</taxon>
        <taxon>Viridiplantae</taxon>
        <taxon>Streptophyta</taxon>
        <taxon>Embryophyta</taxon>
        <taxon>Tracheophyta</taxon>
        <taxon>Spermatophyta</taxon>
        <taxon>Magnoliopsida</taxon>
        <taxon>Liliopsida</taxon>
        <taxon>Zingiberales</taxon>
        <taxon>Zingiberaceae</taxon>
        <taxon>Zingiber</taxon>
    </lineage>
</organism>
<proteinExistence type="predicted"/>
<comment type="caution">
    <text evidence="1">The sequence shown here is derived from an EMBL/GenBank/DDBJ whole genome shotgun (WGS) entry which is preliminary data.</text>
</comment>
<evidence type="ECO:0000313" key="1">
    <source>
        <dbReference type="EMBL" id="KAG6493887.1"/>
    </source>
</evidence>
<protein>
    <submittedName>
        <fullName evidence="1">Uncharacterized protein</fullName>
    </submittedName>
</protein>
<reference evidence="1 2" key="1">
    <citation type="submission" date="2020-08" db="EMBL/GenBank/DDBJ databases">
        <title>Plant Genome Project.</title>
        <authorList>
            <person name="Zhang R.-G."/>
        </authorList>
    </citation>
    <scope>NUCLEOTIDE SEQUENCE [LARGE SCALE GENOMIC DNA]</scope>
    <source>
        <tissue evidence="1">Rhizome</tissue>
    </source>
</reference>
<gene>
    <name evidence="1" type="ORF">ZIOFF_048890</name>
</gene>
<evidence type="ECO:0000313" key="2">
    <source>
        <dbReference type="Proteomes" id="UP000734854"/>
    </source>
</evidence>
<keyword evidence="2" id="KW-1185">Reference proteome</keyword>
<name>A0A8J5G0M4_ZINOF</name>
<dbReference type="AlphaFoldDB" id="A0A8J5G0M4"/>
<dbReference type="Proteomes" id="UP000734854">
    <property type="component" value="Unassembled WGS sequence"/>
</dbReference>